<dbReference type="FunFam" id="2.60.40.10:FF:001375">
    <property type="entry name" value="Obscurin-like protein 1 isoform X2"/>
    <property type="match status" value="1"/>
</dbReference>
<dbReference type="PANTHER" id="PTHR35971:SF6">
    <property type="entry name" value="OBSCURIN-LIKE PROTEIN 1"/>
    <property type="match status" value="1"/>
</dbReference>
<comment type="subcellular location">
    <subcellularLocation>
        <location evidence="1">Cytoplasm</location>
    </subcellularLocation>
</comment>
<keyword evidence="3" id="KW-0597">Phosphoprotein</keyword>
<organism evidence="6 7">
    <name type="scientific">Rhinolophus ferrumequinum</name>
    <name type="common">Greater horseshoe bat</name>
    <dbReference type="NCBI Taxonomy" id="59479"/>
    <lineage>
        <taxon>Eukaryota</taxon>
        <taxon>Metazoa</taxon>
        <taxon>Chordata</taxon>
        <taxon>Craniata</taxon>
        <taxon>Vertebrata</taxon>
        <taxon>Euteleostomi</taxon>
        <taxon>Mammalia</taxon>
        <taxon>Eutheria</taxon>
        <taxon>Laurasiatheria</taxon>
        <taxon>Chiroptera</taxon>
        <taxon>Yinpterochiroptera</taxon>
        <taxon>Rhinolophoidea</taxon>
        <taxon>Rhinolophidae</taxon>
        <taxon>Rhinolophinae</taxon>
        <taxon>Rhinolophus</taxon>
    </lineage>
</organism>
<keyword evidence="2" id="KW-0963">Cytoplasm</keyword>
<evidence type="ECO:0000259" key="5">
    <source>
        <dbReference type="PROSITE" id="PS50835"/>
    </source>
</evidence>
<dbReference type="Gene3D" id="2.60.40.10">
    <property type="entry name" value="Immunoglobulins"/>
    <property type="match status" value="2"/>
</dbReference>
<dbReference type="SUPFAM" id="SSF48726">
    <property type="entry name" value="Immunoglobulin"/>
    <property type="match status" value="2"/>
</dbReference>
<dbReference type="InterPro" id="IPR007110">
    <property type="entry name" value="Ig-like_dom"/>
</dbReference>
<dbReference type="Pfam" id="PF07679">
    <property type="entry name" value="I-set"/>
    <property type="match status" value="2"/>
</dbReference>
<dbReference type="SMART" id="SM00409">
    <property type="entry name" value="IG"/>
    <property type="match status" value="2"/>
</dbReference>
<dbReference type="GO" id="GO:0005737">
    <property type="term" value="C:cytoplasm"/>
    <property type="evidence" value="ECO:0007669"/>
    <property type="project" value="UniProtKB-SubCell"/>
</dbReference>
<feature type="domain" description="Ig-like" evidence="5">
    <location>
        <begin position="74"/>
        <end position="176"/>
    </location>
</feature>
<dbReference type="CDD" id="cd00096">
    <property type="entry name" value="Ig"/>
    <property type="match status" value="1"/>
</dbReference>
<dbReference type="Proteomes" id="UP000585614">
    <property type="component" value="Unassembled WGS sequence"/>
</dbReference>
<dbReference type="InterPro" id="IPR013098">
    <property type="entry name" value="Ig_I-set"/>
</dbReference>
<proteinExistence type="predicted"/>
<evidence type="ECO:0000256" key="4">
    <source>
        <dbReference type="ARBA" id="ARBA00023157"/>
    </source>
</evidence>
<evidence type="ECO:0000313" key="6">
    <source>
        <dbReference type="EMBL" id="KAF6361922.1"/>
    </source>
</evidence>
<dbReference type="InterPro" id="IPR013783">
    <property type="entry name" value="Ig-like_fold"/>
</dbReference>
<evidence type="ECO:0000256" key="1">
    <source>
        <dbReference type="ARBA" id="ARBA00004496"/>
    </source>
</evidence>
<evidence type="ECO:0000313" key="7">
    <source>
        <dbReference type="Proteomes" id="UP000585614"/>
    </source>
</evidence>
<keyword evidence="4" id="KW-1015">Disulfide bond</keyword>
<evidence type="ECO:0000256" key="3">
    <source>
        <dbReference type="ARBA" id="ARBA00022553"/>
    </source>
</evidence>
<dbReference type="AlphaFoldDB" id="A0A7J7YJ26"/>
<protein>
    <submittedName>
        <fullName evidence="6">Obscurin like cytoskeletal adaptor 1</fullName>
    </submittedName>
</protein>
<name>A0A7J7YJ26_RHIFE</name>
<comment type="caution">
    <text evidence="6">The sequence shown here is derived from an EMBL/GenBank/DDBJ whole genome shotgun (WGS) entry which is preliminary data.</text>
</comment>
<dbReference type="InterPro" id="IPR036179">
    <property type="entry name" value="Ig-like_dom_sf"/>
</dbReference>
<dbReference type="InterPro" id="IPR052385">
    <property type="entry name" value="Obscurin/Obscurin-like_Reg"/>
</dbReference>
<sequence length="176" mass="19387">MLSELQSVRAREGDGATFECTVSEVETTGSWKLGGRPLRPGGRVRIRQEGKKHILVLSELRTEDAGEVRFQAGPAQSVAQLEVEALPLQMCRRPPREKTVLVGRRAVLEVTVSRSGGQVCWLREGVELCPGDKYEMRSHGPTHSLVIHDVRPEDQGTYCCQAGEDSAHTRLLVEGS</sequence>
<gene>
    <name evidence="6" type="ORF">mRhiFer1_012234</name>
</gene>
<dbReference type="InterPro" id="IPR003599">
    <property type="entry name" value="Ig_sub"/>
</dbReference>
<dbReference type="PROSITE" id="PS50835">
    <property type="entry name" value="IG_LIKE"/>
    <property type="match status" value="1"/>
</dbReference>
<dbReference type="FunFam" id="2.60.40.10:FF:001811">
    <property type="entry name" value="Obscurin like 1"/>
    <property type="match status" value="1"/>
</dbReference>
<evidence type="ECO:0000256" key="2">
    <source>
        <dbReference type="ARBA" id="ARBA00022490"/>
    </source>
</evidence>
<reference evidence="6 7" key="1">
    <citation type="journal article" date="2020" name="Nature">
        <title>Six reference-quality genomes reveal evolution of bat adaptations.</title>
        <authorList>
            <person name="Jebb D."/>
            <person name="Huang Z."/>
            <person name="Pippel M."/>
            <person name="Hughes G.M."/>
            <person name="Lavrichenko K."/>
            <person name="Devanna P."/>
            <person name="Winkler S."/>
            <person name="Jermiin L.S."/>
            <person name="Skirmuntt E.C."/>
            <person name="Katzourakis A."/>
            <person name="Burkitt-Gray L."/>
            <person name="Ray D.A."/>
            <person name="Sullivan K.A.M."/>
            <person name="Roscito J.G."/>
            <person name="Kirilenko B.M."/>
            <person name="Davalos L.M."/>
            <person name="Corthals A.P."/>
            <person name="Power M.L."/>
            <person name="Jones G."/>
            <person name="Ransome R.D."/>
            <person name="Dechmann D.K.N."/>
            <person name="Locatelli A.G."/>
            <person name="Puechmaille S.J."/>
            <person name="Fedrigo O."/>
            <person name="Jarvis E.D."/>
            <person name="Hiller M."/>
            <person name="Vernes S.C."/>
            <person name="Myers E.W."/>
            <person name="Teeling E.C."/>
        </authorList>
    </citation>
    <scope>NUCLEOTIDE SEQUENCE [LARGE SCALE GENOMIC DNA]</scope>
    <source>
        <strain evidence="6">MRhiFer1</strain>
        <tissue evidence="6">Lung</tissue>
    </source>
</reference>
<dbReference type="EMBL" id="JACAGC010000006">
    <property type="protein sequence ID" value="KAF6361922.1"/>
    <property type="molecule type" value="Genomic_DNA"/>
</dbReference>
<accession>A0A7J7YJ26</accession>
<dbReference type="PANTHER" id="PTHR35971">
    <property type="entry name" value="SI:DKEY-31G6.6"/>
    <property type="match status" value="1"/>
</dbReference>